<evidence type="ECO:0008006" key="3">
    <source>
        <dbReference type="Google" id="ProtNLM"/>
    </source>
</evidence>
<dbReference type="NCBIfam" id="NF005679">
    <property type="entry name" value="PRK07475.1"/>
    <property type="match status" value="1"/>
</dbReference>
<gene>
    <name evidence="1" type="ORF">KDA82_04040</name>
</gene>
<organism evidence="1 2">
    <name type="scientific">Streptomyces daliensis</name>
    <dbReference type="NCBI Taxonomy" id="299421"/>
    <lineage>
        <taxon>Bacteria</taxon>
        <taxon>Bacillati</taxon>
        <taxon>Actinomycetota</taxon>
        <taxon>Actinomycetes</taxon>
        <taxon>Kitasatosporales</taxon>
        <taxon>Streptomycetaceae</taxon>
        <taxon>Streptomyces</taxon>
    </lineage>
</organism>
<evidence type="ECO:0000313" key="1">
    <source>
        <dbReference type="EMBL" id="MBR7672214.1"/>
    </source>
</evidence>
<comment type="caution">
    <text evidence="1">The sequence shown here is derived from an EMBL/GenBank/DDBJ whole genome shotgun (WGS) entry which is preliminary data.</text>
</comment>
<reference evidence="1" key="1">
    <citation type="submission" date="2021-04" db="EMBL/GenBank/DDBJ databases">
        <title>Sequencing of actinobacteria type strains.</title>
        <authorList>
            <person name="Nguyen G.-S."/>
            <person name="Wentzel A."/>
        </authorList>
    </citation>
    <scope>NUCLEOTIDE SEQUENCE</scope>
    <source>
        <strain evidence="1">DSM 42095</strain>
    </source>
</reference>
<evidence type="ECO:0000313" key="2">
    <source>
        <dbReference type="Proteomes" id="UP000675554"/>
    </source>
</evidence>
<keyword evidence="2" id="KW-1185">Reference proteome</keyword>
<sequence length="263" mass="28997">MWYSGRDTGLTEIWSRKQHLAYGMGLGIMLVDDVYPGFPGDMRNPSAYPFPIQYDIARGIGFDELIFERDKSACVEPVIASARRLQDLGCRAVAAECGYFAYFQRTVADALDVPVFMSSLLQAPLARAVVGAHRTVGLMVAFRDHLTGGHLEAVGIAPDDHAGYPVTGIVESGHCPTLVRLYNEPDPAKRHAEYAVVEREVVTLATEFRDQHPSMGALVLECGAVQPFARAVQRHLDLPVFSWGTLLDYAYGVVAHRDYFGHV</sequence>
<accession>A0A8T4IS79</accession>
<dbReference type="AlphaFoldDB" id="A0A8T4IS79"/>
<protein>
    <recommendedName>
        <fullName evidence="3">Aspartate/glutamate racemase family protein</fullName>
    </recommendedName>
</protein>
<name>A0A8T4IS79_9ACTN</name>
<dbReference type="Proteomes" id="UP000675554">
    <property type="component" value="Unassembled WGS sequence"/>
</dbReference>
<dbReference type="EMBL" id="JAGSMN010000079">
    <property type="protein sequence ID" value="MBR7672214.1"/>
    <property type="molecule type" value="Genomic_DNA"/>
</dbReference>
<proteinExistence type="predicted"/>